<proteinExistence type="predicted"/>
<gene>
    <name evidence="1" type="primary">kleA</name>
</gene>
<geneLocation type="plasmid" evidence="1">
    <name>pAAA83</name>
</geneLocation>
<evidence type="ECO:0000313" key="1">
    <source>
        <dbReference type="EMBL" id="BAP34616.1"/>
    </source>
</evidence>
<name>A0A077KSI7_9BURK</name>
<dbReference type="RefSeq" id="WP_000041932.1">
    <property type="nucleotide sequence ID" value="NC_024998.1"/>
</dbReference>
<reference evidence="1" key="1">
    <citation type="journal article" date="2014" name="Mol. Plant Pathol.">
        <title>Two types of genetic carriers, the IncP genomic island and the novel IncP-1beta plasmid, for the aac(2')-IIa gene that confers kasugamycin resistance in Acidovorax avenae subsp. avenae.</title>
        <authorList>
            <person name="Yoshii A."/>
            <person name="Omatsu T."/>
            <person name="Katayama Y."/>
            <person name="Koyama S."/>
            <person name="Mizutani T."/>
            <person name="Moriyama H."/>
            <person name="Fukuhara T."/>
        </authorList>
    </citation>
    <scope>NUCLEOTIDE SEQUENCE</scope>
    <source>
        <strain evidence="1">83</strain>
        <plasmid evidence="1">pAAA83</plasmid>
    </source>
</reference>
<dbReference type="Pfam" id="PF17383">
    <property type="entry name" value="kleA_kleC"/>
    <property type="match status" value="1"/>
</dbReference>
<keyword evidence="1" id="KW-0614">Plasmid</keyword>
<dbReference type="InterPro" id="IPR035338">
    <property type="entry name" value="KleA/KleC-like"/>
</dbReference>
<dbReference type="EMBL" id="AB852526">
    <property type="protein sequence ID" value="BAP34616.1"/>
    <property type="molecule type" value="Genomic_DNA"/>
</dbReference>
<sequence>MSKNKIMPWVDALPNVEATDFQARRDQIEATMAEAAELVKQAEELRGKAYFAALSLEASAKGEWSSQAVEQAKRSVGW</sequence>
<dbReference type="GeneID" id="93083064"/>
<dbReference type="AlphaFoldDB" id="A0A077KSI7"/>
<dbReference type="SMR" id="A0A077KSI7"/>
<protein>
    <submittedName>
        <fullName evidence="1">KleA protein</fullName>
    </submittedName>
</protein>
<organism evidence="1">
    <name type="scientific">Paracidovorax avenae</name>
    <dbReference type="NCBI Taxonomy" id="80867"/>
    <lineage>
        <taxon>Bacteria</taxon>
        <taxon>Pseudomonadati</taxon>
        <taxon>Pseudomonadota</taxon>
        <taxon>Betaproteobacteria</taxon>
        <taxon>Burkholderiales</taxon>
        <taxon>Comamonadaceae</taxon>
        <taxon>Paracidovorax</taxon>
    </lineage>
</organism>
<accession>A0A077KSI7</accession>